<organism evidence="3 4">
    <name type="scientific">Pseudonocardia bannensis</name>
    <dbReference type="NCBI Taxonomy" id="630973"/>
    <lineage>
        <taxon>Bacteria</taxon>
        <taxon>Bacillati</taxon>
        <taxon>Actinomycetota</taxon>
        <taxon>Actinomycetes</taxon>
        <taxon>Pseudonocardiales</taxon>
        <taxon>Pseudonocardiaceae</taxon>
        <taxon>Pseudonocardia</taxon>
    </lineage>
</organism>
<feature type="signal peptide" evidence="1">
    <location>
        <begin position="1"/>
        <end position="27"/>
    </location>
</feature>
<name>A0A848DNB2_9PSEU</name>
<dbReference type="Pfam" id="PF14230">
    <property type="entry name" value="DUF4333"/>
    <property type="match status" value="2"/>
</dbReference>
<reference evidence="3 4" key="1">
    <citation type="submission" date="2020-04" db="EMBL/GenBank/DDBJ databases">
        <authorList>
            <person name="Klaysubun C."/>
            <person name="Duangmal K."/>
            <person name="Lipun K."/>
        </authorList>
    </citation>
    <scope>NUCLEOTIDE SEQUENCE [LARGE SCALE GENOMIC DNA]</scope>
    <source>
        <strain evidence="3 4">DSM 45300</strain>
    </source>
</reference>
<evidence type="ECO:0000313" key="4">
    <source>
        <dbReference type="Proteomes" id="UP000586918"/>
    </source>
</evidence>
<keyword evidence="1" id="KW-0732">Signal</keyword>
<accession>A0A848DNB2</accession>
<proteinExistence type="predicted"/>
<feature type="chain" id="PRO_5038592242" evidence="1">
    <location>
        <begin position="28"/>
        <end position="173"/>
    </location>
</feature>
<gene>
    <name evidence="3" type="ORF">HF519_20210</name>
</gene>
<feature type="domain" description="DUF4333" evidence="2">
    <location>
        <begin position="20"/>
        <end position="88"/>
    </location>
</feature>
<evidence type="ECO:0000259" key="2">
    <source>
        <dbReference type="Pfam" id="PF14230"/>
    </source>
</evidence>
<dbReference type="RefSeq" id="WP_169414550.1">
    <property type="nucleotide sequence ID" value="NZ_JAAXKZ010000085.1"/>
</dbReference>
<comment type="caution">
    <text evidence="3">The sequence shown here is derived from an EMBL/GenBank/DDBJ whole genome shotgun (WGS) entry which is preliminary data.</text>
</comment>
<dbReference type="PROSITE" id="PS51257">
    <property type="entry name" value="PROKAR_LIPOPROTEIN"/>
    <property type="match status" value="1"/>
</dbReference>
<dbReference type="InterPro" id="IPR025637">
    <property type="entry name" value="DUF4333"/>
</dbReference>
<protein>
    <submittedName>
        <fullName evidence="3">DUF4333 domain-containing protein</fullName>
    </submittedName>
</protein>
<evidence type="ECO:0000256" key="1">
    <source>
        <dbReference type="SAM" id="SignalP"/>
    </source>
</evidence>
<feature type="domain" description="DUF4333" evidence="2">
    <location>
        <begin position="98"/>
        <end position="162"/>
    </location>
</feature>
<sequence>MVYRIGRVVAAAGAAAALLFGLAGCSASVPKEDVASSISSELGKQGIQAQNVTCPQDLNAEVGRSVRCEFQVDGQPVDAVATVSSLEGDTAKFDITTEARPVAKAVLEREVGKQVEQIAQATPETVSCAGDLPAEVGKTTPCTVTAQGEALDLTVTVTEVDGGRVNFSIESTG</sequence>
<evidence type="ECO:0000313" key="3">
    <source>
        <dbReference type="EMBL" id="NMH93854.1"/>
    </source>
</evidence>
<dbReference type="EMBL" id="JAAXKZ010000085">
    <property type="protein sequence ID" value="NMH93854.1"/>
    <property type="molecule type" value="Genomic_DNA"/>
</dbReference>
<keyword evidence="4" id="KW-1185">Reference proteome</keyword>
<dbReference type="AlphaFoldDB" id="A0A848DNB2"/>
<dbReference type="Proteomes" id="UP000586918">
    <property type="component" value="Unassembled WGS sequence"/>
</dbReference>